<sequence length="173" mass="19948">MLLMFWALSFLVVAIYLRGSSKRSSDNEACQYHCISCLSDIYVYPSSYKVDKGILDDTYSLTNITVVEDEHEFIPRVVHLELIDGASESHEDCKDLIPSCLHVKLIEGAIGNDDECEEFHGYDGYDEDNDDDGDQDDVDSEDDLNFRIEEFIAKNVSLWKEEMLNDKLFYLEY</sequence>
<dbReference type="Proteomes" id="UP000245207">
    <property type="component" value="Unassembled WGS sequence"/>
</dbReference>
<comment type="caution">
    <text evidence="3">The sequence shown here is derived from an EMBL/GenBank/DDBJ whole genome shotgun (WGS) entry which is preliminary data.</text>
</comment>
<dbReference type="EMBL" id="PKPP01007420">
    <property type="protein sequence ID" value="PWA53437.1"/>
    <property type="molecule type" value="Genomic_DNA"/>
</dbReference>
<dbReference type="OrthoDB" id="1657806at2759"/>
<evidence type="ECO:0000256" key="2">
    <source>
        <dbReference type="SAM" id="SignalP"/>
    </source>
</evidence>
<evidence type="ECO:0000313" key="4">
    <source>
        <dbReference type="Proteomes" id="UP000245207"/>
    </source>
</evidence>
<protein>
    <submittedName>
        <fullName evidence="3">Pheromone-processing carboxypeptidase KEX1</fullName>
    </submittedName>
</protein>
<evidence type="ECO:0000256" key="1">
    <source>
        <dbReference type="SAM" id="MobiDB-lite"/>
    </source>
</evidence>
<feature type="chain" id="PRO_5015413994" evidence="2">
    <location>
        <begin position="20"/>
        <end position="173"/>
    </location>
</feature>
<feature type="signal peptide" evidence="2">
    <location>
        <begin position="1"/>
        <end position="19"/>
    </location>
</feature>
<accession>A0A2U1LWS4</accession>
<keyword evidence="3" id="KW-0645">Protease</keyword>
<dbReference type="PANTHER" id="PTHR36595:SF2">
    <property type="entry name" value="SERINE_THREONINE-PROTEIN KINASE FHKB-RELATED"/>
    <property type="match status" value="1"/>
</dbReference>
<keyword evidence="4" id="KW-1185">Reference proteome</keyword>
<keyword evidence="2" id="KW-0732">Signal</keyword>
<organism evidence="3 4">
    <name type="scientific">Artemisia annua</name>
    <name type="common">Sweet wormwood</name>
    <dbReference type="NCBI Taxonomy" id="35608"/>
    <lineage>
        <taxon>Eukaryota</taxon>
        <taxon>Viridiplantae</taxon>
        <taxon>Streptophyta</taxon>
        <taxon>Embryophyta</taxon>
        <taxon>Tracheophyta</taxon>
        <taxon>Spermatophyta</taxon>
        <taxon>Magnoliopsida</taxon>
        <taxon>eudicotyledons</taxon>
        <taxon>Gunneridae</taxon>
        <taxon>Pentapetalae</taxon>
        <taxon>asterids</taxon>
        <taxon>campanulids</taxon>
        <taxon>Asterales</taxon>
        <taxon>Asteraceae</taxon>
        <taxon>Asteroideae</taxon>
        <taxon>Anthemideae</taxon>
        <taxon>Artemisiinae</taxon>
        <taxon>Artemisia</taxon>
    </lineage>
</organism>
<dbReference type="GO" id="GO:0004180">
    <property type="term" value="F:carboxypeptidase activity"/>
    <property type="evidence" value="ECO:0007669"/>
    <property type="project" value="UniProtKB-KW"/>
</dbReference>
<keyword evidence="3" id="KW-0378">Hydrolase</keyword>
<name>A0A2U1LWS4_ARTAN</name>
<gene>
    <name evidence="3" type="ORF">CTI12_AA443120</name>
</gene>
<feature type="region of interest" description="Disordered" evidence="1">
    <location>
        <begin position="120"/>
        <end position="140"/>
    </location>
</feature>
<evidence type="ECO:0000313" key="3">
    <source>
        <dbReference type="EMBL" id="PWA53437.1"/>
    </source>
</evidence>
<dbReference type="PANTHER" id="PTHR36595">
    <property type="entry name" value="TRANSMEMBRANE PROTEIN"/>
    <property type="match status" value="1"/>
</dbReference>
<keyword evidence="3" id="KW-0121">Carboxypeptidase</keyword>
<dbReference type="AlphaFoldDB" id="A0A2U1LWS4"/>
<feature type="compositionally biased region" description="Acidic residues" evidence="1">
    <location>
        <begin position="124"/>
        <end position="140"/>
    </location>
</feature>
<reference evidence="3 4" key="1">
    <citation type="journal article" date="2018" name="Mol. Plant">
        <title>The genome of Artemisia annua provides insight into the evolution of Asteraceae family and artemisinin biosynthesis.</title>
        <authorList>
            <person name="Shen Q."/>
            <person name="Zhang L."/>
            <person name="Liao Z."/>
            <person name="Wang S."/>
            <person name="Yan T."/>
            <person name="Shi P."/>
            <person name="Liu M."/>
            <person name="Fu X."/>
            <person name="Pan Q."/>
            <person name="Wang Y."/>
            <person name="Lv Z."/>
            <person name="Lu X."/>
            <person name="Zhang F."/>
            <person name="Jiang W."/>
            <person name="Ma Y."/>
            <person name="Chen M."/>
            <person name="Hao X."/>
            <person name="Li L."/>
            <person name="Tang Y."/>
            <person name="Lv G."/>
            <person name="Zhou Y."/>
            <person name="Sun X."/>
            <person name="Brodelius P.E."/>
            <person name="Rose J.K.C."/>
            <person name="Tang K."/>
        </authorList>
    </citation>
    <scope>NUCLEOTIDE SEQUENCE [LARGE SCALE GENOMIC DNA]</scope>
    <source>
        <strain evidence="4">cv. Huhao1</strain>
        <tissue evidence="3">Leaf</tissue>
    </source>
</reference>
<proteinExistence type="predicted"/>